<protein>
    <submittedName>
        <fullName evidence="1">Uncharacterized protein</fullName>
    </submittedName>
</protein>
<dbReference type="InterPro" id="IPR036085">
    <property type="entry name" value="PAZ_dom_sf"/>
</dbReference>
<comment type="caution">
    <text evidence="1">The sequence shown here is derived from an EMBL/GenBank/DDBJ whole genome shotgun (WGS) entry which is preliminary data.</text>
</comment>
<organism evidence="1 2">
    <name type="scientific">Meloidogyne graminicola</name>
    <dbReference type="NCBI Taxonomy" id="189291"/>
    <lineage>
        <taxon>Eukaryota</taxon>
        <taxon>Metazoa</taxon>
        <taxon>Ecdysozoa</taxon>
        <taxon>Nematoda</taxon>
        <taxon>Chromadorea</taxon>
        <taxon>Rhabditida</taxon>
        <taxon>Tylenchina</taxon>
        <taxon>Tylenchomorpha</taxon>
        <taxon>Tylenchoidea</taxon>
        <taxon>Meloidogynidae</taxon>
        <taxon>Meloidogyninae</taxon>
        <taxon>Meloidogyne</taxon>
    </lineage>
</organism>
<evidence type="ECO:0000313" key="1">
    <source>
        <dbReference type="EMBL" id="KAF7637884.1"/>
    </source>
</evidence>
<sequence length="143" mass="16416">MIMKKIKVEMDPTTSFNNPQIIEKNRETVPQYLMKRMGIEEERLSFLFKRDLNTINNLLNGKQLTALYGKKPINFVYGGLTMTGANRTFAFMRGPTVEKYIKKKQQITLKHPEWPCLIQQGGGDHKTISIGVLLLLSAKFVLK</sequence>
<dbReference type="EMBL" id="JABEBT010000016">
    <property type="protein sequence ID" value="KAF7637884.1"/>
    <property type="molecule type" value="Genomic_DNA"/>
</dbReference>
<dbReference type="Gene3D" id="2.170.260.10">
    <property type="entry name" value="paz domain"/>
    <property type="match status" value="1"/>
</dbReference>
<reference evidence="1" key="1">
    <citation type="journal article" date="2020" name="Ecol. Evol.">
        <title>Genome structure and content of the rice root-knot nematode (Meloidogyne graminicola).</title>
        <authorList>
            <person name="Phan N.T."/>
            <person name="Danchin E.G.J."/>
            <person name="Klopp C."/>
            <person name="Perfus-Barbeoch L."/>
            <person name="Kozlowski D.K."/>
            <person name="Koutsovoulos G.D."/>
            <person name="Lopez-Roques C."/>
            <person name="Bouchez O."/>
            <person name="Zahm M."/>
            <person name="Besnard G."/>
            <person name="Bellafiore S."/>
        </authorList>
    </citation>
    <scope>NUCLEOTIDE SEQUENCE</scope>
    <source>
        <strain evidence="1">VN-18</strain>
    </source>
</reference>
<accession>A0A8S9ZXJ7</accession>
<keyword evidence="2" id="KW-1185">Reference proteome</keyword>
<dbReference type="SUPFAM" id="SSF101690">
    <property type="entry name" value="PAZ domain"/>
    <property type="match status" value="1"/>
</dbReference>
<dbReference type="OrthoDB" id="5889425at2759"/>
<dbReference type="AlphaFoldDB" id="A0A8S9ZXJ7"/>
<proteinExistence type="predicted"/>
<dbReference type="Proteomes" id="UP000605970">
    <property type="component" value="Unassembled WGS sequence"/>
</dbReference>
<gene>
    <name evidence="1" type="ORF">Mgra_00002589</name>
</gene>
<evidence type="ECO:0000313" key="2">
    <source>
        <dbReference type="Proteomes" id="UP000605970"/>
    </source>
</evidence>
<name>A0A8S9ZXJ7_9BILA</name>